<organism evidence="3 4">
    <name type="scientific">Adineta steineri</name>
    <dbReference type="NCBI Taxonomy" id="433720"/>
    <lineage>
        <taxon>Eukaryota</taxon>
        <taxon>Metazoa</taxon>
        <taxon>Spiralia</taxon>
        <taxon>Gnathifera</taxon>
        <taxon>Rotifera</taxon>
        <taxon>Eurotatoria</taxon>
        <taxon>Bdelloidea</taxon>
        <taxon>Adinetida</taxon>
        <taxon>Adinetidae</taxon>
        <taxon>Adineta</taxon>
    </lineage>
</organism>
<accession>A0A814EUF5</accession>
<feature type="compositionally biased region" description="Gly residues" evidence="1">
    <location>
        <begin position="76"/>
        <end position="87"/>
    </location>
</feature>
<name>A0A814EUF5_9BILA</name>
<reference evidence="3" key="1">
    <citation type="submission" date="2021-02" db="EMBL/GenBank/DDBJ databases">
        <authorList>
            <person name="Nowell W R."/>
        </authorList>
    </citation>
    <scope>NUCLEOTIDE SEQUENCE</scope>
</reference>
<feature type="chain" id="PRO_5032519968" evidence="2">
    <location>
        <begin position="20"/>
        <end position="121"/>
    </location>
</feature>
<gene>
    <name evidence="3" type="ORF">IZO911_LOCUS16358</name>
</gene>
<feature type="compositionally biased region" description="Basic and acidic residues" evidence="1">
    <location>
        <begin position="99"/>
        <end position="121"/>
    </location>
</feature>
<comment type="caution">
    <text evidence="3">The sequence shown here is derived from an EMBL/GenBank/DDBJ whole genome shotgun (WGS) entry which is preliminary data.</text>
</comment>
<proteinExistence type="predicted"/>
<protein>
    <submittedName>
        <fullName evidence="3">Uncharacterized protein</fullName>
    </submittedName>
</protein>
<dbReference type="AlphaFoldDB" id="A0A814EUF5"/>
<evidence type="ECO:0000313" key="4">
    <source>
        <dbReference type="Proteomes" id="UP000663860"/>
    </source>
</evidence>
<feature type="region of interest" description="Disordered" evidence="1">
    <location>
        <begin position="74"/>
        <end position="121"/>
    </location>
</feature>
<evidence type="ECO:0000313" key="3">
    <source>
        <dbReference type="EMBL" id="CAF0976951.1"/>
    </source>
</evidence>
<evidence type="ECO:0000256" key="1">
    <source>
        <dbReference type="SAM" id="MobiDB-lite"/>
    </source>
</evidence>
<dbReference type="Proteomes" id="UP000663860">
    <property type="component" value="Unassembled WGS sequence"/>
</dbReference>
<evidence type="ECO:0000256" key="2">
    <source>
        <dbReference type="SAM" id="SignalP"/>
    </source>
</evidence>
<dbReference type="EMBL" id="CAJNOE010000146">
    <property type="protein sequence ID" value="CAF0976951.1"/>
    <property type="molecule type" value="Genomic_DNA"/>
</dbReference>
<keyword evidence="2" id="KW-0732">Signal</keyword>
<sequence length="121" mass="13681">MRYLLFMLVIAVLIVTDFAKEINEQEIDDMLHSVENNRLLDSAINNQFESTYVKPIDGTDKRSSFMQCRVKRARGCGCGRGGSGGGKQHTKNARPSPQQKHEKGQTRKGGEKGDPRRPYRK</sequence>
<feature type="signal peptide" evidence="2">
    <location>
        <begin position="1"/>
        <end position="19"/>
    </location>
</feature>